<organism evidence="3 4">
    <name type="scientific">Frankliniella occidentalis</name>
    <name type="common">Western flower thrips</name>
    <name type="synonym">Euthrips occidentalis</name>
    <dbReference type="NCBI Taxonomy" id="133901"/>
    <lineage>
        <taxon>Eukaryota</taxon>
        <taxon>Metazoa</taxon>
        <taxon>Ecdysozoa</taxon>
        <taxon>Arthropoda</taxon>
        <taxon>Hexapoda</taxon>
        <taxon>Insecta</taxon>
        <taxon>Pterygota</taxon>
        <taxon>Neoptera</taxon>
        <taxon>Paraneoptera</taxon>
        <taxon>Thysanoptera</taxon>
        <taxon>Terebrantia</taxon>
        <taxon>Thripoidea</taxon>
        <taxon>Thripidae</taxon>
        <taxon>Frankliniella</taxon>
    </lineage>
</organism>
<reference evidence="4" key="1">
    <citation type="submission" date="2025-08" db="UniProtKB">
        <authorList>
            <consortium name="RefSeq"/>
        </authorList>
    </citation>
    <scope>IDENTIFICATION</scope>
    <source>
        <tissue evidence="4">Whole organism</tissue>
    </source>
</reference>
<dbReference type="CDD" id="cd00083">
    <property type="entry name" value="bHLH_SF"/>
    <property type="match status" value="1"/>
</dbReference>
<feature type="region of interest" description="Disordered" evidence="1">
    <location>
        <begin position="1264"/>
        <end position="1300"/>
    </location>
</feature>
<feature type="compositionally biased region" description="Polar residues" evidence="1">
    <location>
        <begin position="532"/>
        <end position="548"/>
    </location>
</feature>
<feature type="compositionally biased region" description="Low complexity" evidence="1">
    <location>
        <begin position="1535"/>
        <end position="1554"/>
    </location>
</feature>
<feature type="compositionally biased region" description="Low complexity" evidence="1">
    <location>
        <begin position="162"/>
        <end position="172"/>
    </location>
</feature>
<dbReference type="InterPro" id="IPR036638">
    <property type="entry name" value="HLH_DNA-bd_sf"/>
</dbReference>
<dbReference type="GeneID" id="113202808"/>
<dbReference type="RefSeq" id="XP_026273001.1">
    <property type="nucleotide sequence ID" value="XM_026417216.2"/>
</dbReference>
<dbReference type="Proteomes" id="UP000504606">
    <property type="component" value="Unplaced"/>
</dbReference>
<evidence type="ECO:0000313" key="3">
    <source>
        <dbReference type="Proteomes" id="UP000504606"/>
    </source>
</evidence>
<feature type="region of interest" description="Disordered" evidence="1">
    <location>
        <begin position="320"/>
        <end position="355"/>
    </location>
</feature>
<dbReference type="Gene3D" id="4.10.280.10">
    <property type="entry name" value="Helix-loop-helix DNA-binding domain"/>
    <property type="match status" value="1"/>
</dbReference>
<feature type="domain" description="BHLH" evidence="2">
    <location>
        <begin position="4"/>
        <end position="56"/>
    </location>
</feature>
<dbReference type="GO" id="GO:0046983">
    <property type="term" value="F:protein dimerization activity"/>
    <property type="evidence" value="ECO:0007669"/>
    <property type="project" value="InterPro"/>
</dbReference>
<feature type="region of interest" description="Disordered" evidence="1">
    <location>
        <begin position="1653"/>
        <end position="1697"/>
    </location>
</feature>
<feature type="region of interest" description="Disordered" evidence="1">
    <location>
        <begin position="1520"/>
        <end position="1615"/>
    </location>
</feature>
<proteinExistence type="predicted"/>
<feature type="compositionally biased region" description="Polar residues" evidence="1">
    <location>
        <begin position="1653"/>
        <end position="1665"/>
    </location>
</feature>
<feature type="compositionally biased region" description="Polar residues" evidence="1">
    <location>
        <begin position="1556"/>
        <end position="1570"/>
    </location>
</feature>
<dbReference type="SUPFAM" id="SSF47459">
    <property type="entry name" value="HLH, helix-loop-helix DNA-binding domain"/>
    <property type="match status" value="1"/>
</dbReference>
<feature type="region of interest" description="Disordered" evidence="1">
    <location>
        <begin position="162"/>
        <end position="181"/>
    </location>
</feature>
<feature type="compositionally biased region" description="Polar residues" evidence="1">
    <location>
        <begin position="1579"/>
        <end position="1610"/>
    </location>
</feature>
<feature type="region of interest" description="Disordered" evidence="1">
    <location>
        <begin position="1197"/>
        <end position="1237"/>
    </location>
</feature>
<evidence type="ECO:0000259" key="2">
    <source>
        <dbReference type="PROSITE" id="PS50888"/>
    </source>
</evidence>
<keyword evidence="3" id="KW-1185">Reference proteome</keyword>
<dbReference type="OrthoDB" id="60033at2759"/>
<protein>
    <submittedName>
        <fullName evidence="4">Uncharacterized protein LOC113202808</fullName>
    </submittedName>
</protein>
<evidence type="ECO:0000256" key="1">
    <source>
        <dbReference type="SAM" id="MobiDB-lite"/>
    </source>
</evidence>
<evidence type="ECO:0000313" key="4">
    <source>
        <dbReference type="RefSeq" id="XP_026273001.1"/>
    </source>
</evidence>
<feature type="region of interest" description="Disordered" evidence="1">
    <location>
        <begin position="265"/>
        <end position="293"/>
    </location>
</feature>
<feature type="compositionally biased region" description="Polar residues" evidence="1">
    <location>
        <begin position="1197"/>
        <end position="1225"/>
    </location>
</feature>
<sequence>MVKKEASKGREWEKGRRDVLNQTFNELHQALPSYVVGQTLSKKTILIQALACIRELQQTRKGDAADDQVFKSDHYKKWVQNILTKFNHLLSFLNTINIKVPEDCLSIDAPPPGIGPDILQLLSKHEKARLSIGISSQENKSHGAQNADEVKKSDLSNDLYSASSSSHCTGSSPKKKVYSSSQCGKASQSENLINESSESLIANPSVVQSRPLVVQSSSIQMPSQLLFTSNSSNSPLPLLVSVTGVKTVNPFILVQSNIMAPNPSAPQKLMRSGSSRPIQPCPTSKISRKPPKIPIPSLKQKLLLSGFSHPHSTQLKCLKKNLRRNSSKSSPEIKSEKAIRKNKVQKVKRPSNSTNATSMLVVSKSKKNSTCDMHVSNKTEQTVDGKPVGTVSDVNKENIVQCDPSSNANVDESTGSAFALKDTPLPAENGGSVAGDMRVHSVPVCIIESPSENQETSAISTGKEGNNILKKMTYESEDINCSKSKKCENKASQVKSSLEHGESHASKPTKSNYSISALCARQQLLQNTENTVLTEEPQETSNSKSSETQKAKLPSNPNIESNNVPMVTSARNLTDNCSIVKDKATELASNDVCNEWSDKSKLKPDRPSTSFNIFSSLPLHNSKNTFIPINDIESFKPVPESFDSTDNSFGLPLQSNDISNDLFASLQVPSGGQHPESISPTAAFLLAFPLVSTSKATELDDTVCENTDSQPGMKTLLQIGNLDCDTPVTKCVSVFSSIENSNVVYSSSNVFNQDSLTVSAIKNRNSTADVLNFPAREATQKSNNENMIPLKESPNFGQKCPESSLSIEESVPFSSKEHYQAGCSSNNKRICASRTESSTILTVSNINGQLNGTRVSTRNGTLLQESGPSKSPQKLIHPQENGGSITFLGCEKQSDWLEMPQAPLTIFPDYPPTSTSRSDCAVNYVLPPVLMSSSAGGEELLALSRSQGSSSIPSSILSWSTMSSGNIQSSTSTSKVVNFQEMFPVTKALNKTIELQHLVHNQNVSSSSSQTQLITTSATTLSHKLNSVLSNYSEVLSSSSKISNALTGKQITHTQNFAPPENITEARKPFLSVTATKDLICNSSEVPKMSSNFCGSTTHLQTRTEATQSSSTKMMYLSSENKLSKANNVYFEEKVASQNVKIGMSASLNSSSKDSSSLLTYNQNNVVVAVPEVKQIHSNYSHIPTLNVKGAAGQNNIVGNNYNHQNNTLPKQSPGSGSHYSTGISSVADPKKDVSTFTHNSGASVEVLKQTSSLHYNQENTSMLQFGSNSTNLPSSHQGSYNSKPNNQNGQEDKSQPGQQRQLCVRANNKESVTNLHRPPVNWMTAPDIRSHQHHSGPSFGNSSNMNSTQGLLYLPEHIKESENIGPVFDQTANFHCLDMAHSSQPLYKGNEHHLFGNDSIENFHDNSAWSPSKSGGSSMLGNMMIPSTLPTLVGDLALGDNSISRPFLPTFNNDSQGCPKKPARRMINAPRRSDKCIDEASVTTATIGGQECAGSFLSVSQLVDTSNVAKSRTTTIPKESHLSYTGPFSDHDTVSCQTSKQSTSKSVSSNYSTEALLSSTIPLQTSQTNNRKRRSHGTHYSNNYAGTSMPYQNTSSVSLQAQGPQNQYLSDLPRSNDYQGTFISSDTVPPFILGNPTSRSHRNHSYSLQNVTDRTSVEDNSNPLKSHHPGGMLDNSTGRPRTNNHNSTSNGTSTVAVSSSSNIMDFGYMNMTSTVLQDDINFTNHPPPPPSFLPHHSYSMPAAQDSLYSTPRLSMHPTHHPQNSNIQSPSATTLTNFHLSTIFPEINDKVIC</sequence>
<feature type="compositionally biased region" description="Low complexity" evidence="1">
    <location>
        <begin position="1684"/>
        <end position="1695"/>
    </location>
</feature>
<feature type="compositionally biased region" description="Basic residues" evidence="1">
    <location>
        <begin position="340"/>
        <end position="349"/>
    </location>
</feature>
<feature type="compositionally biased region" description="Polar residues" evidence="1">
    <location>
        <begin position="555"/>
        <end position="564"/>
    </location>
</feature>
<gene>
    <name evidence="4" type="primary">LOC113202808</name>
</gene>
<dbReference type="PROSITE" id="PS50888">
    <property type="entry name" value="BHLH"/>
    <property type="match status" value="1"/>
</dbReference>
<dbReference type="InterPro" id="IPR011598">
    <property type="entry name" value="bHLH_dom"/>
</dbReference>
<feature type="region of interest" description="Disordered" evidence="1">
    <location>
        <begin position="532"/>
        <end position="564"/>
    </location>
</feature>
<dbReference type="Pfam" id="PF00010">
    <property type="entry name" value="HLH"/>
    <property type="match status" value="1"/>
</dbReference>
<dbReference type="SMART" id="SM00353">
    <property type="entry name" value="HLH"/>
    <property type="match status" value="1"/>
</dbReference>
<dbReference type="KEGG" id="foc:113202808"/>
<accession>A0A6J1S2F9</accession>
<name>A0A6J1S2F9_FRAOC</name>